<dbReference type="PROSITE" id="PS52004">
    <property type="entry name" value="KS3_2"/>
    <property type="match status" value="1"/>
</dbReference>
<dbReference type="Pfam" id="PF00501">
    <property type="entry name" value="AMP-binding"/>
    <property type="match status" value="1"/>
</dbReference>
<dbReference type="Proteomes" id="UP000001349">
    <property type="component" value="Chromosome"/>
</dbReference>
<dbReference type="InterPro" id="IPR020841">
    <property type="entry name" value="PKS_Beta-ketoAc_synthase_dom"/>
</dbReference>
<dbReference type="InterPro" id="IPR006162">
    <property type="entry name" value="Ppantetheine_attach_site"/>
</dbReference>
<name>B8I5I1_RUMCH</name>
<evidence type="ECO:0000256" key="2">
    <source>
        <dbReference type="ARBA" id="ARBA00006432"/>
    </source>
</evidence>
<dbReference type="EMBL" id="CP001348">
    <property type="protein sequence ID" value="ACL76717.1"/>
    <property type="molecule type" value="Genomic_DNA"/>
</dbReference>
<accession>B8I5I1</accession>
<dbReference type="InterPro" id="IPR018201">
    <property type="entry name" value="Ketoacyl_synth_AS"/>
</dbReference>
<dbReference type="Pfam" id="PF21394">
    <property type="entry name" value="Beta-ketacyl_N"/>
    <property type="match status" value="1"/>
</dbReference>
<dbReference type="Gene3D" id="3.40.50.720">
    <property type="entry name" value="NAD(P)-binding Rossmann-like Domain"/>
    <property type="match status" value="1"/>
</dbReference>
<feature type="domain" description="Ketosynthase family 3 (KS3)" evidence="8">
    <location>
        <begin position="36"/>
        <end position="461"/>
    </location>
</feature>
<feature type="domain" description="Carrier" evidence="7">
    <location>
        <begin position="2226"/>
        <end position="2301"/>
    </location>
</feature>
<keyword evidence="3" id="KW-0596">Phosphopantetheine</keyword>
<organism evidence="9 10">
    <name type="scientific">Ruminiclostridium cellulolyticum (strain ATCC 35319 / DSM 5812 / JCM 6584 / H10)</name>
    <name type="common">Clostridium cellulolyticum</name>
    <dbReference type="NCBI Taxonomy" id="394503"/>
    <lineage>
        <taxon>Bacteria</taxon>
        <taxon>Bacillati</taxon>
        <taxon>Bacillota</taxon>
        <taxon>Clostridia</taxon>
        <taxon>Eubacteriales</taxon>
        <taxon>Oscillospiraceae</taxon>
        <taxon>Ruminiclostridium</taxon>
    </lineage>
</organism>
<dbReference type="Gene3D" id="3.30.300.30">
    <property type="match status" value="1"/>
</dbReference>
<dbReference type="CDD" id="cd05930">
    <property type="entry name" value="A_NRPS"/>
    <property type="match status" value="1"/>
</dbReference>
<evidence type="ECO:0000313" key="10">
    <source>
        <dbReference type="Proteomes" id="UP000001349"/>
    </source>
</evidence>
<dbReference type="InterPro" id="IPR036291">
    <property type="entry name" value="NAD(P)-bd_dom_sf"/>
</dbReference>
<dbReference type="CDD" id="cd00833">
    <property type="entry name" value="PKS"/>
    <property type="match status" value="1"/>
</dbReference>
<comment type="cofactor">
    <cofactor evidence="1">
        <name>pantetheine 4'-phosphate</name>
        <dbReference type="ChEBI" id="CHEBI:47942"/>
    </cofactor>
</comment>
<dbReference type="Gene3D" id="1.10.1200.10">
    <property type="entry name" value="ACP-like"/>
    <property type="match status" value="2"/>
</dbReference>
<dbReference type="PANTHER" id="PTHR45527:SF1">
    <property type="entry name" value="FATTY ACID SYNTHASE"/>
    <property type="match status" value="1"/>
</dbReference>
<dbReference type="GO" id="GO:0017000">
    <property type="term" value="P:antibiotic biosynthetic process"/>
    <property type="evidence" value="ECO:0007669"/>
    <property type="project" value="UniProtKB-KW"/>
</dbReference>
<keyword evidence="6" id="KW-0045">Antibiotic biosynthesis</keyword>
<dbReference type="InterPro" id="IPR001242">
    <property type="entry name" value="Condensation_dom"/>
</dbReference>
<feature type="domain" description="Carrier" evidence="7">
    <location>
        <begin position="1186"/>
        <end position="1261"/>
    </location>
</feature>
<dbReference type="SMART" id="SM00823">
    <property type="entry name" value="PKS_PP"/>
    <property type="match status" value="2"/>
</dbReference>
<dbReference type="GO" id="GO:0043041">
    <property type="term" value="P:amino acid activation for nonribosomal peptide biosynthetic process"/>
    <property type="evidence" value="ECO:0007669"/>
    <property type="project" value="TreeGrafter"/>
</dbReference>
<dbReference type="KEGG" id="cce:Ccel_2384"/>
<reference evidence="9 10" key="1">
    <citation type="submission" date="2009-01" db="EMBL/GenBank/DDBJ databases">
        <title>Complete sequence of Clostridium cellulolyticum H10.</title>
        <authorList>
            <consortium name="US DOE Joint Genome Institute"/>
            <person name="Lucas S."/>
            <person name="Copeland A."/>
            <person name="Lapidus A."/>
            <person name="Glavina del Rio T."/>
            <person name="Dalin E."/>
            <person name="Tice H."/>
            <person name="Bruce D."/>
            <person name="Goodwin L."/>
            <person name="Pitluck S."/>
            <person name="Chertkov O."/>
            <person name="Saunders E."/>
            <person name="Brettin T."/>
            <person name="Detter J.C."/>
            <person name="Han C."/>
            <person name="Larimer F."/>
            <person name="Land M."/>
            <person name="Hauser L."/>
            <person name="Kyrpides N."/>
            <person name="Ivanova N."/>
            <person name="Zhou J."/>
            <person name="Richardson P."/>
        </authorList>
    </citation>
    <scope>NUCLEOTIDE SEQUENCE [LARGE SCALE GENOMIC DNA]</scope>
    <source>
        <strain evidence="10">ATCC 35319 / DSM 5812 / JCM 6584 / H10</strain>
    </source>
</reference>
<dbReference type="PROSITE" id="PS00012">
    <property type="entry name" value="PHOSPHOPANTETHEINE"/>
    <property type="match status" value="1"/>
</dbReference>
<dbReference type="GO" id="GO:0006633">
    <property type="term" value="P:fatty acid biosynthetic process"/>
    <property type="evidence" value="ECO:0007669"/>
    <property type="project" value="InterPro"/>
</dbReference>
<evidence type="ECO:0000259" key="8">
    <source>
        <dbReference type="PROSITE" id="PS52004"/>
    </source>
</evidence>
<evidence type="ECO:0000256" key="4">
    <source>
        <dbReference type="ARBA" id="ARBA00022553"/>
    </source>
</evidence>
<dbReference type="Pfam" id="PF13193">
    <property type="entry name" value="AMP-binding_C"/>
    <property type="match status" value="1"/>
</dbReference>
<dbReference type="GO" id="GO:0005829">
    <property type="term" value="C:cytosol"/>
    <property type="evidence" value="ECO:0007669"/>
    <property type="project" value="TreeGrafter"/>
</dbReference>
<dbReference type="Pfam" id="PF00109">
    <property type="entry name" value="ketoacyl-synt"/>
    <property type="match status" value="1"/>
</dbReference>
<dbReference type="InterPro" id="IPR020806">
    <property type="entry name" value="PKS_PP-bd"/>
</dbReference>
<dbReference type="SUPFAM" id="SSF56801">
    <property type="entry name" value="Acetyl-CoA synthetase-like"/>
    <property type="match status" value="1"/>
</dbReference>
<dbReference type="SMART" id="SM00822">
    <property type="entry name" value="PKS_KR"/>
    <property type="match status" value="1"/>
</dbReference>
<dbReference type="InterPro" id="IPR036736">
    <property type="entry name" value="ACP-like_sf"/>
</dbReference>
<dbReference type="InterPro" id="IPR016039">
    <property type="entry name" value="Thiolase-like"/>
</dbReference>
<protein>
    <submittedName>
        <fullName evidence="9">Amino acid adenylation domain protein</fullName>
    </submittedName>
</protein>
<dbReference type="SMART" id="SM00825">
    <property type="entry name" value="PKS_KS"/>
    <property type="match status" value="1"/>
</dbReference>
<proteinExistence type="inferred from homology"/>
<dbReference type="PROSITE" id="PS00455">
    <property type="entry name" value="AMP_BINDING"/>
    <property type="match status" value="1"/>
</dbReference>
<dbReference type="GO" id="GO:0004315">
    <property type="term" value="F:3-oxoacyl-[acyl-carrier-protein] synthase activity"/>
    <property type="evidence" value="ECO:0007669"/>
    <property type="project" value="InterPro"/>
</dbReference>
<keyword evidence="5" id="KW-0808">Transferase</keyword>
<dbReference type="PROSITE" id="PS50075">
    <property type="entry name" value="CARRIER"/>
    <property type="match status" value="2"/>
</dbReference>
<evidence type="ECO:0000256" key="6">
    <source>
        <dbReference type="ARBA" id="ARBA00023194"/>
    </source>
</evidence>
<evidence type="ECO:0000256" key="5">
    <source>
        <dbReference type="ARBA" id="ARBA00022679"/>
    </source>
</evidence>
<dbReference type="Gene3D" id="3.30.559.30">
    <property type="entry name" value="Nonribosomal peptide synthetase, condensation domain"/>
    <property type="match status" value="1"/>
</dbReference>
<dbReference type="eggNOG" id="COG3321">
    <property type="taxonomic scope" value="Bacteria"/>
</dbReference>
<dbReference type="InterPro" id="IPR009081">
    <property type="entry name" value="PP-bd_ACP"/>
</dbReference>
<dbReference type="Gene3D" id="3.40.50.980">
    <property type="match status" value="2"/>
</dbReference>
<comment type="similarity">
    <text evidence="2">Belongs to the ATP-dependent AMP-binding enzyme family.</text>
</comment>
<dbReference type="SUPFAM" id="SSF52777">
    <property type="entry name" value="CoA-dependent acyltransferases"/>
    <property type="match status" value="3"/>
</dbReference>
<dbReference type="FunFam" id="3.40.50.980:FF:000001">
    <property type="entry name" value="Non-ribosomal peptide synthetase"/>
    <property type="match status" value="1"/>
</dbReference>
<dbReference type="Gene3D" id="3.30.559.10">
    <property type="entry name" value="Chloramphenicol acetyltransferase-like domain"/>
    <property type="match status" value="1"/>
</dbReference>
<dbReference type="Pfam" id="PF00668">
    <property type="entry name" value="Condensation"/>
    <property type="match status" value="1"/>
</dbReference>
<dbReference type="CDD" id="cd08953">
    <property type="entry name" value="KR_2_SDR_x"/>
    <property type="match status" value="1"/>
</dbReference>
<dbReference type="eggNOG" id="COG1020">
    <property type="taxonomic scope" value="Bacteria"/>
</dbReference>
<dbReference type="FunFam" id="3.40.50.12780:FF:000012">
    <property type="entry name" value="Non-ribosomal peptide synthetase"/>
    <property type="match status" value="1"/>
</dbReference>
<gene>
    <name evidence="9" type="ordered locus">Ccel_2384</name>
</gene>
<dbReference type="STRING" id="394503.Ccel_2384"/>
<dbReference type="Gene3D" id="1.10.1240.100">
    <property type="match status" value="1"/>
</dbReference>
<dbReference type="Gene3D" id="2.30.38.10">
    <property type="entry name" value="Luciferase, Domain 3"/>
    <property type="match status" value="1"/>
</dbReference>
<dbReference type="NCBIfam" id="TIGR01733">
    <property type="entry name" value="AA-adenyl-dom"/>
    <property type="match status" value="1"/>
</dbReference>
<dbReference type="PANTHER" id="PTHR45527">
    <property type="entry name" value="NONRIBOSOMAL PEPTIDE SYNTHETASE"/>
    <property type="match status" value="1"/>
</dbReference>
<dbReference type="HOGENOM" id="CLU_000022_70_2_9"/>
<keyword evidence="10" id="KW-1185">Reference proteome</keyword>
<dbReference type="Pfam" id="PF00550">
    <property type="entry name" value="PP-binding"/>
    <property type="match status" value="2"/>
</dbReference>
<dbReference type="CDD" id="cd19531">
    <property type="entry name" value="LCL_NRPS-like"/>
    <property type="match status" value="1"/>
</dbReference>
<dbReference type="FunFam" id="2.30.38.10:FF:000001">
    <property type="entry name" value="Non-ribosomal peptide synthetase PvdI"/>
    <property type="match status" value="1"/>
</dbReference>
<dbReference type="InterPro" id="IPR013968">
    <property type="entry name" value="PKS_KR"/>
</dbReference>
<evidence type="ECO:0000256" key="3">
    <source>
        <dbReference type="ARBA" id="ARBA00022450"/>
    </source>
</evidence>
<dbReference type="FunFam" id="3.30.300.30:FF:000010">
    <property type="entry name" value="Enterobactin synthetase component F"/>
    <property type="match status" value="1"/>
</dbReference>
<dbReference type="GO" id="GO:0031177">
    <property type="term" value="F:phosphopantetheine binding"/>
    <property type="evidence" value="ECO:0007669"/>
    <property type="project" value="InterPro"/>
</dbReference>
<dbReference type="PROSITE" id="PS00606">
    <property type="entry name" value="KS3_1"/>
    <property type="match status" value="1"/>
</dbReference>
<dbReference type="InterPro" id="IPR045851">
    <property type="entry name" value="AMP-bd_C_sf"/>
</dbReference>
<evidence type="ECO:0000313" key="9">
    <source>
        <dbReference type="EMBL" id="ACL76717.1"/>
    </source>
</evidence>
<dbReference type="InterPro" id="IPR049490">
    <property type="entry name" value="C883_1060-like_KR_N"/>
</dbReference>
<dbReference type="InterPro" id="IPR057326">
    <property type="entry name" value="KR_dom"/>
</dbReference>
<evidence type="ECO:0000256" key="1">
    <source>
        <dbReference type="ARBA" id="ARBA00001957"/>
    </source>
</evidence>
<dbReference type="SUPFAM" id="SSF53901">
    <property type="entry name" value="Thiolase-like"/>
    <property type="match status" value="1"/>
</dbReference>
<dbReference type="InterPro" id="IPR020845">
    <property type="entry name" value="AMP-binding_CS"/>
</dbReference>
<dbReference type="Gene3D" id="3.40.47.10">
    <property type="match status" value="1"/>
</dbReference>
<dbReference type="InterPro" id="IPR014031">
    <property type="entry name" value="Ketoacyl_synth_C"/>
</dbReference>
<evidence type="ECO:0000259" key="7">
    <source>
        <dbReference type="PROSITE" id="PS50075"/>
    </source>
</evidence>
<dbReference type="Pfam" id="PF02801">
    <property type="entry name" value="Ketoacyl-synt_C"/>
    <property type="match status" value="1"/>
</dbReference>
<dbReference type="SUPFAM" id="SSF51735">
    <property type="entry name" value="NAD(P)-binding Rossmann-fold domains"/>
    <property type="match status" value="2"/>
</dbReference>
<dbReference type="InterPro" id="IPR014030">
    <property type="entry name" value="Ketoacyl_synth_N"/>
</dbReference>
<dbReference type="SUPFAM" id="SSF47336">
    <property type="entry name" value="ACP-like"/>
    <property type="match status" value="2"/>
</dbReference>
<dbReference type="InterPro" id="IPR025110">
    <property type="entry name" value="AMP-bd_C"/>
</dbReference>
<dbReference type="InterPro" id="IPR023213">
    <property type="entry name" value="CAT-like_dom_sf"/>
</dbReference>
<dbReference type="OrthoDB" id="9778383at2"/>
<dbReference type="InterPro" id="IPR010071">
    <property type="entry name" value="AA_adenyl_dom"/>
</dbReference>
<dbReference type="Pfam" id="PF22621">
    <property type="entry name" value="CurL-like_PKS_C"/>
    <property type="match status" value="1"/>
</dbReference>
<dbReference type="RefSeq" id="WP_015925806.1">
    <property type="nucleotide sequence ID" value="NC_011898.1"/>
</dbReference>
<keyword evidence="4" id="KW-0597">Phosphoprotein</keyword>
<dbReference type="Pfam" id="PF08659">
    <property type="entry name" value="KR"/>
    <property type="match status" value="1"/>
</dbReference>
<dbReference type="GO" id="GO:0044550">
    <property type="term" value="P:secondary metabolite biosynthetic process"/>
    <property type="evidence" value="ECO:0007669"/>
    <property type="project" value="UniProtKB-ARBA"/>
</dbReference>
<sequence length="2508" mass="282713">MDKIAQIIFENSVAGKIDKQVGAELLKLLKTNKKQNDGIAIIGMSVKFPGAETAGEYWSNIINSTDSIRKMSEERKRDIEDFMLHFTSSVNPDFVYPEGGYLSDIDKFDYSFFHISPNEARYMSPEQRLFLETAWSAIEDAGYGGNILSGSKTGIFVGHGDAPWYGQYVLKTDPVLQSLAFAGNISSIIASRLAYLMDLKGPSMLIDTACSSSLVAVHNACKSIQNGECDYAIAGGVTLNIIPVKGVLDVGIEAGDFRTRSFDNNSTGTSWGEGVAAILLKPLERALADNDNIYAVIKGSAINQDGSSAGLTAPNMLSQADVIVKAWKEAGINPETISYIEAHGSGTKLGDTIEIEAIKRAFSRYTSKRQFCALGSVKTNIGHLGGTSGIAGLIKAVLALKNCELPPMINLSFPNREIDFVDSPVYLNNRLEDWTTEGVARRCGVSSFGLSGTNCHVVLEEAVRKDTETSANPGPFIFTLSAKSENSLKQLVKQYKDYVSRESIPNLGDICFTASNGRAHYNYRIAFLAEDSEDFIKKINGLDIHDFRMNLDGEAVCCHYAKFKDEGNEVSYILDGENGKSLKTHIFEKAKAILNKYMENKSREQLEELCKLYVIGASIDWSRLYSSGKYFRKRLPVYQFERERCWVESKKSIRNTSSGDVGFNHLYFGTEWVPSGTIPGNWGSQDGYTLILKNQSEFSDDLIEKLKDKYKYVIEIVSGSNYERLSDTSYIINGSRADYDKLFHDLKDIHISKIIHMLSLERNRSVDSIYELEEAVENGVMSLFHLCRSLIDNDIKNEIDVVLISDYITRVTGEEEYINPENASLFGLGKIMDQEYGHLKCRAIDIDENTKIETLLNEISCGYQSYHVAYRNGERYIEKFKKIKLSEYGKEDIKLVENGAYVITGGTGGIGLEIAKYLSALKKINIVLIGVSKLPERHLWPDIIERGQEKKLCTKLEGIIQIEKLGASVDYYSADVSDEFEMRTVISRIRGEYGRINGVVHSAGIAGDGFIIRKDEKAFRKVLAPKIKGTWLLDRLTIEDKPDFFIMFSSAVSIFGAPGEGDYTAANSYLDSYTWHRSGRGKTLTINWTGWKDVGMIVNLEIDTEGSKVLPTRLAVNAFGLVINRKMSRVMIGEIDYDNEIHSKFGANAIMLSDEILQENKAKNAQSGFDTVVAENEIKLSGRQNENYSETEKRVANIWGSILGYDRIRTSDNFFELGGDSIIAMKAVNSINKLMGLKIVVSDLLRNPGFTEFVKFLEESSEAETDALNNTVSIRPAEEKEYYPVSSAQKRLFILDKLDNSGLSYNIPAIMSVKGDISCVKLKEVFSEIINRHEILRTSFESIKGMAVQRVLKDIKFTIDYEEASDEQVESLIKDFIRPFNLKEAPLLRIKLVKLAQENHILMFDIHHIISDGISMGIIVKEFVDLYKGKKLDKIILSYKDFAQWQNDMLDSEHIKKQKEYWLGAFAGEIPVLGMPTDYPRLHSRTFDGNRIGFELDCDIISGLRELSARTNTTLFMILLAAYNILLLKYTGQEDIIVGSPVAGRELPEVESMIGMFVNTVALRNCPKYEMKFTDFLEKVRINVLDAFKNQDYQFDDLVNDLGIKRDASRNPLFDTMFIVQNMGLPDIAIDNLKFNYYHFKYNMSKFDFSLEIGDGGETIPCYLEYSTKLFKQETAQRMITHYMNILRQIIKDASKTIADIGILTDSEKHRILYEFNYTETALRGDKTLVELFIEQVRRTPDNIAIVHEQTELSYCELNAKANRIAGFLQSRGVKPGSVVGIMVNRSIDMVAGVIGILKAGAAYLPIDPEYPSHRIQYMLNNSNTDLLLTSYELAERIDSGYNTICIKNEEIECFDCIEPNIKPSPDNLAYIIYTSGSTGNSKGVMIEHKSIVNTLEWRRKYYGFNPNDAVLQIPSFSFDSSVEDIFTALISGARLVLINQEDRFDLPQLREIFIKQKITNLLVVPSFYRVLLDEISDSMKNVRIITIAGESFTSTLVSKHFEKLGNVRLVNEYGPTENSVCTSFYEFDKDRTEVLIGKPINNTKCYILDRNDKLQPIGVPGELCVSGHGLAKGYFNADKLTAEKFIDNPFIPGETMYRTGDMARWLPDGNIEFIGRIDQQVKIRGYRIEIGEIEHHLQMHTNVIEAVVTVNDLDGQKTLCAYTVLNANIKNKELEEYLSVRLPNYMVPQHFIKLDSFPKTPNGKIARKMLPEPDVETVLNDLCEAPTNYIEEELIKVWEEVLGKEVAGTNQNFFDLGGNSIRLMEMYSRIEEIYPDKLTVSDIFAFPTIAKLAKLISSEKDAPEFANAVEASGIILPEEYFIKENEDFEEKIYKYVLSRETYSALKAISGKNDLKSSDIVMGAFIYLLCEIIGDNQLTLHAKGEWGNAICLITTDLSQADSLVKFVELIGQQRIYPQKKNICSLERINIAGKQHNTVLPLFSINCDLPNEMNRPYDIHVKMTEEADSIKLIYTYDYSRLSMGSMEKLFSAHTVVLEKILEELNVNEY</sequence>
<dbReference type="InterPro" id="IPR000873">
    <property type="entry name" value="AMP-dep_synth/lig_dom"/>
</dbReference>
<dbReference type="SMART" id="SM01294">
    <property type="entry name" value="PKS_PP_betabranch"/>
    <property type="match status" value="1"/>
</dbReference>